<comment type="similarity">
    <text evidence="3">Belongs to the RNA polymerase II subunit 5-mediating protein family.</text>
</comment>
<protein>
    <submittedName>
        <fullName evidence="5">Prefoldin subunit, putative</fullName>
    </submittedName>
</protein>
<dbReference type="EMBL" id="LR877150">
    <property type="protein sequence ID" value="CAD2216100.1"/>
    <property type="molecule type" value="Genomic_DNA"/>
</dbReference>
<reference evidence="5 6" key="1">
    <citation type="submission" date="2020-08" db="EMBL/GenBank/DDBJ databases">
        <authorList>
            <person name="Newling K."/>
            <person name="Davey J."/>
            <person name="Forrester S."/>
        </authorList>
    </citation>
    <scope>NUCLEOTIDE SEQUENCE [LARGE SCALE GENOMIC DNA]</scope>
    <source>
        <strain evidence="6">Crithidia deanei Carvalho (ATCC PRA-265)</strain>
    </source>
</reference>
<feature type="compositionally biased region" description="Basic and acidic residues" evidence="4">
    <location>
        <begin position="179"/>
        <end position="188"/>
    </location>
</feature>
<dbReference type="GO" id="GO:0019212">
    <property type="term" value="F:phosphatase inhibitor activity"/>
    <property type="evidence" value="ECO:0007669"/>
    <property type="project" value="TreeGrafter"/>
</dbReference>
<dbReference type="PANTHER" id="PTHR15111">
    <property type="entry name" value="RNA POLYMERASE II SUBUNIT 5-MEDIATING PROTEIN NNX3"/>
    <property type="match status" value="1"/>
</dbReference>
<dbReference type="GO" id="GO:0003682">
    <property type="term" value="F:chromatin binding"/>
    <property type="evidence" value="ECO:0007669"/>
    <property type="project" value="TreeGrafter"/>
</dbReference>
<dbReference type="CDD" id="cd23159">
    <property type="entry name" value="Prefoldin_URI1"/>
    <property type="match status" value="1"/>
</dbReference>
<accession>A0A7G2C8C1</accession>
<dbReference type="SUPFAM" id="SSF46579">
    <property type="entry name" value="Prefoldin"/>
    <property type="match status" value="1"/>
</dbReference>
<dbReference type="GO" id="GO:0003714">
    <property type="term" value="F:transcription corepressor activity"/>
    <property type="evidence" value="ECO:0007669"/>
    <property type="project" value="TreeGrafter"/>
</dbReference>
<keyword evidence="6" id="KW-1185">Reference proteome</keyword>
<evidence type="ECO:0000256" key="2">
    <source>
        <dbReference type="ARBA" id="ARBA00023242"/>
    </source>
</evidence>
<dbReference type="GO" id="GO:0000122">
    <property type="term" value="P:negative regulation of transcription by RNA polymerase II"/>
    <property type="evidence" value="ECO:0007669"/>
    <property type="project" value="TreeGrafter"/>
</dbReference>
<evidence type="ECO:0000256" key="4">
    <source>
        <dbReference type="SAM" id="MobiDB-lite"/>
    </source>
</evidence>
<gene>
    <name evidence="5" type="ORF">ADEAN_000356100</name>
</gene>
<dbReference type="VEuPathDB" id="TriTrypDB:ADEAN_000356100"/>
<dbReference type="GO" id="GO:0005634">
    <property type="term" value="C:nucleus"/>
    <property type="evidence" value="ECO:0007669"/>
    <property type="project" value="UniProtKB-SubCell"/>
</dbReference>
<dbReference type="InterPro" id="IPR004127">
    <property type="entry name" value="Prefoldin_subunit_alpha"/>
</dbReference>
<evidence type="ECO:0000256" key="1">
    <source>
        <dbReference type="ARBA" id="ARBA00004123"/>
    </source>
</evidence>
<evidence type="ECO:0000313" key="5">
    <source>
        <dbReference type="EMBL" id="CAD2216100.1"/>
    </source>
</evidence>
<sequence>MSIPNENAEVLTAAQFYLNCVEINDVQLRQINDTIASYTQLQDTLRAFPLQSRRENVLAPVAGGLAYFKVTMKETNRLLVLLGDGWFVERSAAQALEMVSRRLLFLNREKTVLTREKENLMTKRDLFMDEVDGGREALLRVVQEKEEELSAVAAAGLGDRNNNNKTMKEKESTPVVVETKTEEVKKEAPTTLPSAPKEGIPEAEVAVTYQYH</sequence>
<dbReference type="InterPro" id="IPR052255">
    <property type="entry name" value="RNA_pol_II_subunit5-mediator"/>
</dbReference>
<feature type="region of interest" description="Disordered" evidence="4">
    <location>
        <begin position="158"/>
        <end position="199"/>
    </location>
</feature>
<dbReference type="Proteomes" id="UP000515908">
    <property type="component" value="Chromosome 06"/>
</dbReference>
<comment type="subcellular location">
    <subcellularLocation>
        <location evidence="1">Nucleus</location>
    </subcellularLocation>
</comment>
<dbReference type="InterPro" id="IPR009053">
    <property type="entry name" value="Prefoldin"/>
</dbReference>
<dbReference type="Gene3D" id="1.10.287.370">
    <property type="match status" value="1"/>
</dbReference>
<proteinExistence type="inferred from homology"/>
<evidence type="ECO:0000256" key="3">
    <source>
        <dbReference type="ARBA" id="ARBA00038295"/>
    </source>
</evidence>
<organism evidence="5 6">
    <name type="scientific">Angomonas deanei</name>
    <dbReference type="NCBI Taxonomy" id="59799"/>
    <lineage>
        <taxon>Eukaryota</taxon>
        <taxon>Discoba</taxon>
        <taxon>Euglenozoa</taxon>
        <taxon>Kinetoplastea</taxon>
        <taxon>Metakinetoplastina</taxon>
        <taxon>Trypanosomatida</taxon>
        <taxon>Trypanosomatidae</taxon>
        <taxon>Strigomonadinae</taxon>
        <taxon>Angomonas</taxon>
    </lineage>
</organism>
<evidence type="ECO:0000313" key="6">
    <source>
        <dbReference type="Proteomes" id="UP000515908"/>
    </source>
</evidence>
<name>A0A7G2C8C1_9TRYP</name>
<dbReference type="AlphaFoldDB" id="A0A7G2C8C1"/>
<keyword evidence="2" id="KW-0539">Nucleus</keyword>
<dbReference type="Pfam" id="PF02996">
    <property type="entry name" value="Prefoldin"/>
    <property type="match status" value="1"/>
</dbReference>
<dbReference type="PANTHER" id="PTHR15111:SF0">
    <property type="entry name" value="UNCONVENTIONAL PREFOLDIN RPB5 INTERACTOR 1"/>
    <property type="match status" value="1"/>
</dbReference>